<dbReference type="EMBL" id="CADCVH010000090">
    <property type="protein sequence ID" value="CAA9463972.1"/>
    <property type="molecule type" value="Genomic_DNA"/>
</dbReference>
<dbReference type="Pfam" id="PF03466">
    <property type="entry name" value="LysR_substrate"/>
    <property type="match status" value="1"/>
</dbReference>
<evidence type="ECO:0000259" key="5">
    <source>
        <dbReference type="PROSITE" id="PS50931"/>
    </source>
</evidence>
<dbReference type="PANTHER" id="PTHR30346:SF0">
    <property type="entry name" value="HCA OPERON TRANSCRIPTIONAL ACTIVATOR HCAR"/>
    <property type="match status" value="1"/>
</dbReference>
<keyword evidence="3" id="KW-0238">DNA-binding</keyword>
<gene>
    <name evidence="6" type="ORF">AVDCRST_MAG02-2820</name>
</gene>
<dbReference type="SUPFAM" id="SSF46785">
    <property type="entry name" value="Winged helix' DNA-binding domain"/>
    <property type="match status" value="1"/>
</dbReference>
<comment type="similarity">
    <text evidence="1">Belongs to the LysR transcriptional regulatory family.</text>
</comment>
<keyword evidence="4" id="KW-0804">Transcription</keyword>
<dbReference type="InterPro" id="IPR005119">
    <property type="entry name" value="LysR_subst-bd"/>
</dbReference>
<dbReference type="InterPro" id="IPR036388">
    <property type="entry name" value="WH-like_DNA-bd_sf"/>
</dbReference>
<dbReference type="FunFam" id="1.10.10.10:FF:000001">
    <property type="entry name" value="LysR family transcriptional regulator"/>
    <property type="match status" value="1"/>
</dbReference>
<proteinExistence type="inferred from homology"/>
<accession>A0A6J4R4I1</accession>
<dbReference type="CDD" id="cd08414">
    <property type="entry name" value="PBP2_LTTR_aromatics_like"/>
    <property type="match status" value="1"/>
</dbReference>
<dbReference type="InterPro" id="IPR036390">
    <property type="entry name" value="WH_DNA-bd_sf"/>
</dbReference>
<protein>
    <submittedName>
        <fullName evidence="6">Transcriptional regulator, LysR family</fullName>
    </submittedName>
</protein>
<keyword evidence="2" id="KW-0805">Transcription regulation</keyword>
<feature type="domain" description="HTH lysR-type" evidence="5">
    <location>
        <begin position="1"/>
        <end position="58"/>
    </location>
</feature>
<evidence type="ECO:0000256" key="3">
    <source>
        <dbReference type="ARBA" id="ARBA00023125"/>
    </source>
</evidence>
<dbReference type="Gene3D" id="1.10.10.10">
    <property type="entry name" value="Winged helix-like DNA-binding domain superfamily/Winged helix DNA-binding domain"/>
    <property type="match status" value="1"/>
</dbReference>
<evidence type="ECO:0000256" key="4">
    <source>
        <dbReference type="ARBA" id="ARBA00023163"/>
    </source>
</evidence>
<dbReference type="InterPro" id="IPR000847">
    <property type="entry name" value="LysR_HTH_N"/>
</dbReference>
<name>A0A6J4R4I1_9ACTN</name>
<dbReference type="GO" id="GO:0003677">
    <property type="term" value="F:DNA binding"/>
    <property type="evidence" value="ECO:0007669"/>
    <property type="project" value="UniProtKB-KW"/>
</dbReference>
<dbReference type="Pfam" id="PF00126">
    <property type="entry name" value="HTH_1"/>
    <property type="match status" value="1"/>
</dbReference>
<evidence type="ECO:0000313" key="6">
    <source>
        <dbReference type="EMBL" id="CAA9463972.1"/>
    </source>
</evidence>
<evidence type="ECO:0000256" key="2">
    <source>
        <dbReference type="ARBA" id="ARBA00023015"/>
    </source>
</evidence>
<dbReference type="Gene3D" id="3.40.190.10">
    <property type="entry name" value="Periplasmic binding protein-like II"/>
    <property type="match status" value="2"/>
</dbReference>
<organism evidence="6">
    <name type="scientific">uncultured Rubrobacteraceae bacterium</name>
    <dbReference type="NCBI Taxonomy" id="349277"/>
    <lineage>
        <taxon>Bacteria</taxon>
        <taxon>Bacillati</taxon>
        <taxon>Actinomycetota</taxon>
        <taxon>Rubrobacteria</taxon>
        <taxon>Rubrobacterales</taxon>
        <taxon>Rubrobacteraceae</taxon>
        <taxon>environmental samples</taxon>
    </lineage>
</organism>
<sequence>MELRHLRYFVAVAEDLHFRGAAERLRIAQPALSQQIRKLEDDLGVKLFDRSGRRVRLTPAGSAFLEGARATLGQAEGARRAAVRADRGEVGRLSLGFTGSAAHEVLPRLVRAFREDRPDVELELRSLYTPQQVRALEEGRIDAGLLRSPPVHDLLEVLPVSREALLAVLPEDHPLASEERVPLAALADEGFVLPPRRLSPAIHDRVIGLCRQAGFSPRVVQESAESESDSAALQSIAGMVASGLGVSLTVNIPESLNNPGAVCRPVYGPEAGWDLVLAWRRDEGSPVVRAFVEVAERMVDPPA</sequence>
<dbReference type="PRINTS" id="PR00039">
    <property type="entry name" value="HTHLYSR"/>
</dbReference>
<dbReference type="AlphaFoldDB" id="A0A6J4R4I1"/>
<dbReference type="PANTHER" id="PTHR30346">
    <property type="entry name" value="TRANSCRIPTIONAL DUAL REGULATOR HCAR-RELATED"/>
    <property type="match status" value="1"/>
</dbReference>
<dbReference type="PROSITE" id="PS50931">
    <property type="entry name" value="HTH_LYSR"/>
    <property type="match status" value="1"/>
</dbReference>
<reference evidence="6" key="1">
    <citation type="submission" date="2020-02" db="EMBL/GenBank/DDBJ databases">
        <authorList>
            <person name="Meier V. D."/>
        </authorList>
    </citation>
    <scope>NUCLEOTIDE SEQUENCE</scope>
    <source>
        <strain evidence="6">AVDCRST_MAG02</strain>
    </source>
</reference>
<dbReference type="SUPFAM" id="SSF53850">
    <property type="entry name" value="Periplasmic binding protein-like II"/>
    <property type="match status" value="1"/>
</dbReference>
<dbReference type="GO" id="GO:0032993">
    <property type="term" value="C:protein-DNA complex"/>
    <property type="evidence" value="ECO:0007669"/>
    <property type="project" value="TreeGrafter"/>
</dbReference>
<evidence type="ECO:0000256" key="1">
    <source>
        <dbReference type="ARBA" id="ARBA00009437"/>
    </source>
</evidence>
<dbReference type="GO" id="GO:0003700">
    <property type="term" value="F:DNA-binding transcription factor activity"/>
    <property type="evidence" value="ECO:0007669"/>
    <property type="project" value="InterPro"/>
</dbReference>